<evidence type="ECO:0000256" key="1">
    <source>
        <dbReference type="ARBA" id="ARBA00006153"/>
    </source>
</evidence>
<keyword evidence="3" id="KW-0479">Metal-binding</keyword>
<dbReference type="SUPFAM" id="SSF55031">
    <property type="entry name" value="Bacterial exopeptidase dimerisation domain"/>
    <property type="match status" value="1"/>
</dbReference>
<organism evidence="5 6">
    <name type="scientific">Verrucomicrobia subdivision 6 bacterium BACL9 MAG-120507-bin52</name>
    <dbReference type="NCBI Taxonomy" id="1655590"/>
    <lineage>
        <taxon>Bacteria</taxon>
        <taxon>Pseudomonadati</taxon>
        <taxon>Verrucomicrobiota</taxon>
        <taxon>Verrucomicrobiia</taxon>
        <taxon>Verrucomicrobiales</taxon>
        <taxon>Verrucomicrobia subdivision 6</taxon>
    </lineage>
</organism>
<evidence type="ECO:0000313" key="5">
    <source>
        <dbReference type="EMBL" id="KRO62735.1"/>
    </source>
</evidence>
<dbReference type="Pfam" id="PF07687">
    <property type="entry name" value="M20_dimer"/>
    <property type="match status" value="1"/>
</dbReference>
<sequence length="413" mass="43477">NASIIMPVNAERIAGDIAAIAAFTLTPGHGAGRPTFSLPWRQARDHVIAEAGRAGCHHRIDAAGNVHIRPASVGWSTPCWLAGSHLDSVPGGGDYDGVLGVVAALEVLRTAAEDGRHSLPFETVIFAEEEGTTFGLGMLGSQGWIGTLDAKALTALKNSEGENYWQAGKPHQADPAQLTADRMRPKDWLGFLEVHIEQGAGMWKRKESVALVTGINGRWQYLVTLSGVANHAGSTGMEDRHDALAGAAEVIAGLESFAPTLGPRVVATVGKLSVEPNVFNVIPASVTFTIDLRADADSTLVAADSGIRKLVKQAAAKRGLSAEMKQTESLPAVALSAKLADRFRAAAARLSLPKLPETTSGALHDAAILAPIIPTIMLFVSSKDGISHNPGEFSRTEDMATATRLLYEAVTQA</sequence>
<proteinExistence type="inferred from homology"/>
<dbReference type="AlphaFoldDB" id="A0A0R2RJ33"/>
<dbReference type="GO" id="GO:0046872">
    <property type="term" value="F:metal ion binding"/>
    <property type="evidence" value="ECO:0007669"/>
    <property type="project" value="UniProtKB-KW"/>
</dbReference>
<feature type="domain" description="Peptidase M20 dimerisation" evidence="4">
    <location>
        <begin position="214"/>
        <end position="317"/>
    </location>
</feature>
<protein>
    <recommendedName>
        <fullName evidence="4">Peptidase M20 dimerisation domain-containing protein</fullName>
    </recommendedName>
</protein>
<gene>
    <name evidence="5" type="ORF">ABR82_05385</name>
</gene>
<dbReference type="SUPFAM" id="SSF53187">
    <property type="entry name" value="Zn-dependent exopeptidases"/>
    <property type="match status" value="1"/>
</dbReference>
<keyword evidence="2" id="KW-0378">Hydrolase</keyword>
<accession>A0A0R2RJ33</accession>
<evidence type="ECO:0000259" key="4">
    <source>
        <dbReference type="Pfam" id="PF07687"/>
    </source>
</evidence>
<dbReference type="PIRSF" id="PIRSF001235">
    <property type="entry name" value="Amidase_carbamoylase"/>
    <property type="match status" value="1"/>
</dbReference>
<feature type="binding site" evidence="3">
    <location>
        <position position="85"/>
    </location>
    <ligand>
        <name>Zn(2+)</name>
        <dbReference type="ChEBI" id="CHEBI:29105"/>
        <label>1</label>
    </ligand>
</feature>
<dbReference type="EMBL" id="LIBO01000039">
    <property type="protein sequence ID" value="KRO62735.1"/>
    <property type="molecule type" value="Genomic_DNA"/>
</dbReference>
<dbReference type="PANTHER" id="PTHR32494:SF5">
    <property type="entry name" value="ALLANTOATE AMIDOHYDROLASE"/>
    <property type="match status" value="1"/>
</dbReference>
<dbReference type="Gene3D" id="3.40.630.10">
    <property type="entry name" value="Zn peptidases"/>
    <property type="match status" value="1"/>
</dbReference>
<feature type="binding site" evidence="3">
    <location>
        <position position="130"/>
    </location>
    <ligand>
        <name>Zn(2+)</name>
        <dbReference type="ChEBI" id="CHEBI:29105"/>
        <label>2</label>
    </ligand>
</feature>
<evidence type="ECO:0000256" key="3">
    <source>
        <dbReference type="PIRSR" id="PIRSR001235-1"/>
    </source>
</evidence>
<comment type="similarity">
    <text evidence="1">Belongs to the peptidase M20 family.</text>
</comment>
<feature type="binding site" evidence="3">
    <location>
        <position position="96"/>
    </location>
    <ligand>
        <name>Zn(2+)</name>
        <dbReference type="ChEBI" id="CHEBI:29105"/>
        <label>2</label>
    </ligand>
</feature>
<comment type="cofactor">
    <cofactor evidence="3">
        <name>Zn(2+)</name>
        <dbReference type="ChEBI" id="CHEBI:29105"/>
    </cofactor>
    <text evidence="3">Binds 2 Zn(2+) ions per subunit.</text>
</comment>
<dbReference type="Gene3D" id="3.30.70.360">
    <property type="match status" value="1"/>
</dbReference>
<evidence type="ECO:0000256" key="2">
    <source>
        <dbReference type="ARBA" id="ARBA00022801"/>
    </source>
</evidence>
<dbReference type="InterPro" id="IPR011650">
    <property type="entry name" value="Peptidase_M20_dimer"/>
</dbReference>
<feature type="binding site" evidence="3">
    <location>
        <position position="388"/>
    </location>
    <ligand>
        <name>Zn(2+)</name>
        <dbReference type="ChEBI" id="CHEBI:29105"/>
        <label>2</label>
    </ligand>
</feature>
<feature type="binding site" evidence="3">
    <location>
        <position position="195"/>
    </location>
    <ligand>
        <name>Zn(2+)</name>
        <dbReference type="ChEBI" id="CHEBI:29105"/>
        <label>1</label>
    </ligand>
</feature>
<feature type="non-terminal residue" evidence="5">
    <location>
        <position position="1"/>
    </location>
</feature>
<dbReference type="InterPro" id="IPR010158">
    <property type="entry name" value="Amidase_Cbmase"/>
</dbReference>
<dbReference type="GO" id="GO:0016813">
    <property type="term" value="F:hydrolase activity, acting on carbon-nitrogen (but not peptide) bonds, in linear amidines"/>
    <property type="evidence" value="ECO:0007669"/>
    <property type="project" value="InterPro"/>
</dbReference>
<dbReference type="NCBIfam" id="TIGR01879">
    <property type="entry name" value="hydantase"/>
    <property type="match status" value="1"/>
</dbReference>
<keyword evidence="3" id="KW-0862">Zinc</keyword>
<name>A0A0R2RJ33_9BACT</name>
<reference evidence="5 6" key="1">
    <citation type="submission" date="2015-10" db="EMBL/GenBank/DDBJ databases">
        <title>Metagenome-Assembled Genomes uncover a global brackish microbiome.</title>
        <authorList>
            <person name="Hugerth L.W."/>
            <person name="Larsson J."/>
            <person name="Alneberg J."/>
            <person name="Lindh M.V."/>
            <person name="Legrand C."/>
            <person name="Pinhassi J."/>
            <person name="Andersson A.F."/>
        </authorList>
    </citation>
    <scope>NUCLEOTIDE SEQUENCE [LARGE SCALE GENOMIC DNA]</scope>
    <source>
        <strain evidence="5">BACL18 MAG-120507-bin52</strain>
    </source>
</reference>
<dbReference type="Proteomes" id="UP000051269">
    <property type="component" value="Unassembled WGS sequence"/>
</dbReference>
<comment type="caution">
    <text evidence="5">The sequence shown here is derived from an EMBL/GenBank/DDBJ whole genome shotgun (WGS) entry which is preliminary data.</text>
</comment>
<evidence type="ECO:0000313" key="6">
    <source>
        <dbReference type="Proteomes" id="UP000051269"/>
    </source>
</evidence>
<dbReference type="PANTHER" id="PTHR32494">
    <property type="entry name" value="ALLANTOATE DEIMINASE-RELATED"/>
    <property type="match status" value="1"/>
</dbReference>
<feature type="binding site" evidence="3">
    <location>
        <position position="96"/>
    </location>
    <ligand>
        <name>Zn(2+)</name>
        <dbReference type="ChEBI" id="CHEBI:29105"/>
        <label>1</label>
    </ligand>
</feature>
<dbReference type="InterPro" id="IPR002933">
    <property type="entry name" value="Peptidase_M20"/>
</dbReference>
<dbReference type="Pfam" id="PF01546">
    <property type="entry name" value="Peptidase_M20"/>
    <property type="match status" value="1"/>
</dbReference>
<dbReference type="InterPro" id="IPR036264">
    <property type="entry name" value="Bact_exopeptidase_dim_dom"/>
</dbReference>